<accession>A0A248UEJ1</accession>
<protein>
    <recommendedName>
        <fullName evidence="1">tRNA uridine(34) hydroxylase</fullName>
        <ecNumber evidence="1">1.14.-.-</ecNumber>
    </recommendedName>
    <alternativeName>
        <fullName evidence="1">tRNA hydroxylation protein O</fullName>
    </alternativeName>
</protein>
<keyword evidence="1" id="KW-0560">Oxidoreductase</keyword>
<dbReference type="Pfam" id="PF00581">
    <property type="entry name" value="Rhodanese"/>
    <property type="match status" value="1"/>
</dbReference>
<comment type="function">
    <text evidence="1">Catalyzes oxygen-dependent 5-hydroxyuridine (ho5U) modification at position 34 in tRNAs.</text>
</comment>
<dbReference type="PANTHER" id="PTHR43268">
    <property type="entry name" value="THIOSULFATE SULFURTRANSFERASE/RHODANESE-LIKE DOMAIN-CONTAINING PROTEIN 2"/>
    <property type="match status" value="1"/>
</dbReference>
<sequence length="306" mass="34225">MSNLPFTVAALYCFARLPQYESLREPLAELCCANGIKGTLLLAGEGINGTVAGTKPAIEKLVAYITAIPELANPELKYSHASEMPFYRMKVRLKREIVTMGVDGIDPLKSVGTYIAPKDWNALIADEDTVVVDTRNDYEYAIGTFEGALDPNTKTFREFPEWVEQNRDKLEGKKIAMFCTGGIRCEKATAFVKGLGFDDVFHLKGGILKYLEEVPSEESMWNGECFVFDERVAIGHGLTESDIELCRACRRPITAEDKLSKFFEEGISCAGCYDERTPEDRARFAEREKQVKLAKLRGSSHKHIGR</sequence>
<dbReference type="InterPro" id="IPR001763">
    <property type="entry name" value="Rhodanese-like_dom"/>
</dbReference>
<dbReference type="InterPro" id="IPR020936">
    <property type="entry name" value="TrhO"/>
</dbReference>
<dbReference type="Pfam" id="PF17773">
    <property type="entry name" value="UPF0176_N"/>
    <property type="match status" value="1"/>
</dbReference>
<feature type="domain" description="Rhodanese" evidence="2">
    <location>
        <begin position="125"/>
        <end position="219"/>
    </location>
</feature>
<dbReference type="KEGG" id="och:CES85_5535"/>
<evidence type="ECO:0000313" key="4">
    <source>
        <dbReference type="Proteomes" id="UP000215256"/>
    </source>
</evidence>
<dbReference type="PROSITE" id="PS50206">
    <property type="entry name" value="RHODANESE_3"/>
    <property type="match status" value="1"/>
</dbReference>
<dbReference type="Proteomes" id="UP000215256">
    <property type="component" value="Chromosome 2"/>
</dbReference>
<comment type="similarity">
    <text evidence="1">Belongs to the TrhO family.</text>
</comment>
<dbReference type="CDD" id="cd01518">
    <property type="entry name" value="RHOD_YceA"/>
    <property type="match status" value="1"/>
</dbReference>
<evidence type="ECO:0000256" key="1">
    <source>
        <dbReference type="HAMAP-Rule" id="MF_00469"/>
    </source>
</evidence>
<dbReference type="InterPro" id="IPR036873">
    <property type="entry name" value="Rhodanese-like_dom_sf"/>
</dbReference>
<dbReference type="NCBIfam" id="NF001136">
    <property type="entry name" value="PRK00142.1-4"/>
    <property type="match status" value="1"/>
</dbReference>
<comment type="catalytic activity">
    <reaction evidence="1">
        <text>uridine(34) in tRNA + AH2 + O2 = 5-hydroxyuridine(34) in tRNA + A + H2O</text>
        <dbReference type="Rhea" id="RHEA:64224"/>
        <dbReference type="Rhea" id="RHEA-COMP:11727"/>
        <dbReference type="Rhea" id="RHEA-COMP:13381"/>
        <dbReference type="ChEBI" id="CHEBI:13193"/>
        <dbReference type="ChEBI" id="CHEBI:15377"/>
        <dbReference type="ChEBI" id="CHEBI:15379"/>
        <dbReference type="ChEBI" id="CHEBI:17499"/>
        <dbReference type="ChEBI" id="CHEBI:65315"/>
        <dbReference type="ChEBI" id="CHEBI:136877"/>
    </reaction>
</comment>
<dbReference type="GO" id="GO:0006400">
    <property type="term" value="P:tRNA modification"/>
    <property type="evidence" value="ECO:0007669"/>
    <property type="project" value="UniProtKB-UniRule"/>
</dbReference>
<dbReference type="SUPFAM" id="SSF52821">
    <property type="entry name" value="Rhodanese/Cell cycle control phosphatase"/>
    <property type="match status" value="1"/>
</dbReference>
<dbReference type="Gene3D" id="3.30.70.100">
    <property type="match status" value="1"/>
</dbReference>
<reference evidence="3 4" key="1">
    <citation type="submission" date="2017-07" db="EMBL/GenBank/DDBJ databases">
        <title>Phylogenetic study on the rhizospheric bacterium Ochrobactrum sp. A44.</title>
        <authorList>
            <person name="Krzyzanowska D.M."/>
            <person name="Ossowicki A."/>
            <person name="Rajewska M."/>
            <person name="Maciag T."/>
            <person name="Kaczynski Z."/>
            <person name="Czerwicka M."/>
            <person name="Jafra S."/>
        </authorList>
    </citation>
    <scope>NUCLEOTIDE SEQUENCE [LARGE SCALE GENOMIC DNA]</scope>
    <source>
        <strain evidence="3 4">A44</strain>
    </source>
</reference>
<dbReference type="AlphaFoldDB" id="A0A248UEJ1"/>
<gene>
    <name evidence="1" type="primary">trhO</name>
    <name evidence="3" type="ORF">CES85_5535</name>
</gene>
<proteinExistence type="inferred from homology"/>
<dbReference type="InterPro" id="IPR040503">
    <property type="entry name" value="TRHO_N"/>
</dbReference>
<evidence type="ECO:0000313" key="3">
    <source>
        <dbReference type="EMBL" id="ASV84739.1"/>
    </source>
</evidence>
<keyword evidence="1" id="KW-0819">tRNA processing</keyword>
<dbReference type="RefSeq" id="WP_095445390.1">
    <property type="nucleotide sequence ID" value="NZ_CP022603.1"/>
</dbReference>
<dbReference type="SMART" id="SM00450">
    <property type="entry name" value="RHOD"/>
    <property type="match status" value="1"/>
</dbReference>
<organism evidence="3 4">
    <name type="scientific">Ochrobactrum quorumnocens</name>
    <dbReference type="NCBI Taxonomy" id="271865"/>
    <lineage>
        <taxon>Bacteria</taxon>
        <taxon>Pseudomonadati</taxon>
        <taxon>Pseudomonadota</taxon>
        <taxon>Alphaproteobacteria</taxon>
        <taxon>Hyphomicrobiales</taxon>
        <taxon>Brucellaceae</taxon>
        <taxon>Brucella/Ochrobactrum group</taxon>
        <taxon>Ochrobactrum</taxon>
    </lineage>
</organism>
<evidence type="ECO:0000259" key="2">
    <source>
        <dbReference type="PROSITE" id="PS50206"/>
    </source>
</evidence>
<dbReference type="GO" id="GO:0016705">
    <property type="term" value="F:oxidoreductase activity, acting on paired donors, with incorporation or reduction of molecular oxygen"/>
    <property type="evidence" value="ECO:0007669"/>
    <property type="project" value="UniProtKB-UniRule"/>
</dbReference>
<name>A0A248UEJ1_9HYPH</name>
<dbReference type="OrthoDB" id="9778326at2"/>
<dbReference type="PANTHER" id="PTHR43268:SF3">
    <property type="entry name" value="RHODANESE-LIKE DOMAIN-CONTAINING PROTEIN 7-RELATED"/>
    <property type="match status" value="1"/>
</dbReference>
<dbReference type="EC" id="1.14.-.-" evidence="1"/>
<dbReference type="EMBL" id="CP022603">
    <property type="protein sequence ID" value="ASV84739.1"/>
    <property type="molecule type" value="Genomic_DNA"/>
</dbReference>
<dbReference type="HAMAP" id="MF_00469">
    <property type="entry name" value="TrhO"/>
    <property type="match status" value="1"/>
</dbReference>
<dbReference type="Gene3D" id="3.40.250.10">
    <property type="entry name" value="Rhodanese-like domain"/>
    <property type="match status" value="1"/>
</dbReference>